<sequence length="178" mass="20509">MVTEESLRKRYQKYTSSALATILVNKSDYTDIAVMIVREELLSRGVREVELANPKGVKRQAIDRDTRKYYLTDLMLWHKLLFYVIWLPNGIRSMLMDAIVRPGFILRSQQANYYSVTGATSLMLAICLGYYYGADKFFYAWAGAFVLVLLFDIGCNCKRLMRNLKKMSAKGEFPWGVA</sequence>
<feature type="transmembrane region" description="Helical" evidence="1">
    <location>
        <begin position="112"/>
        <end position="132"/>
    </location>
</feature>
<gene>
    <name evidence="2" type="ORF">IRJ16_17280</name>
</gene>
<dbReference type="AlphaFoldDB" id="A0A929KYR4"/>
<name>A0A929KYR4_9SPHI</name>
<reference evidence="2" key="1">
    <citation type="submission" date="2020-10" db="EMBL/GenBank/DDBJ databases">
        <title>Mucilaginibacter mali sp. nov., isolated from rhizosphere soil of apple orchard.</title>
        <authorList>
            <person name="Lee J.-S."/>
            <person name="Kim H.S."/>
            <person name="Kim J.-S."/>
        </authorList>
    </citation>
    <scope>NUCLEOTIDE SEQUENCE</scope>
    <source>
        <strain evidence="2">KCTC 22746</strain>
    </source>
</reference>
<accession>A0A929KYR4</accession>
<comment type="caution">
    <text evidence="2">The sequence shown here is derived from an EMBL/GenBank/DDBJ whole genome shotgun (WGS) entry which is preliminary data.</text>
</comment>
<evidence type="ECO:0000313" key="2">
    <source>
        <dbReference type="EMBL" id="MBE9663642.1"/>
    </source>
</evidence>
<keyword evidence="1" id="KW-0472">Membrane</keyword>
<dbReference type="EMBL" id="JADFFL010000007">
    <property type="protein sequence ID" value="MBE9663642.1"/>
    <property type="molecule type" value="Genomic_DNA"/>
</dbReference>
<dbReference type="Proteomes" id="UP000622475">
    <property type="component" value="Unassembled WGS sequence"/>
</dbReference>
<proteinExistence type="predicted"/>
<evidence type="ECO:0000256" key="1">
    <source>
        <dbReference type="SAM" id="Phobius"/>
    </source>
</evidence>
<keyword evidence="1" id="KW-1133">Transmembrane helix</keyword>
<keyword evidence="3" id="KW-1185">Reference proteome</keyword>
<keyword evidence="1" id="KW-0812">Transmembrane</keyword>
<dbReference type="RefSeq" id="WP_194112881.1">
    <property type="nucleotide sequence ID" value="NZ_JADFFL010000007.1"/>
</dbReference>
<organism evidence="2 3">
    <name type="scientific">Mucilaginibacter myungsuensis</name>
    <dbReference type="NCBI Taxonomy" id="649104"/>
    <lineage>
        <taxon>Bacteria</taxon>
        <taxon>Pseudomonadati</taxon>
        <taxon>Bacteroidota</taxon>
        <taxon>Sphingobacteriia</taxon>
        <taxon>Sphingobacteriales</taxon>
        <taxon>Sphingobacteriaceae</taxon>
        <taxon>Mucilaginibacter</taxon>
    </lineage>
</organism>
<evidence type="ECO:0000313" key="3">
    <source>
        <dbReference type="Proteomes" id="UP000622475"/>
    </source>
</evidence>
<protein>
    <submittedName>
        <fullName evidence="2">Uncharacterized protein</fullName>
    </submittedName>
</protein>
<feature type="transmembrane region" description="Helical" evidence="1">
    <location>
        <begin position="138"/>
        <end position="157"/>
    </location>
</feature>